<keyword evidence="12" id="KW-1185">Reference proteome</keyword>
<dbReference type="VEuPathDB" id="FungiDB:VP01_208g2"/>
<keyword evidence="6" id="KW-0378">Hydrolase</keyword>
<evidence type="ECO:0000256" key="4">
    <source>
        <dbReference type="ARBA" id="ARBA00022723"/>
    </source>
</evidence>
<keyword evidence="4" id="KW-0479">Metal-binding</keyword>
<evidence type="ECO:0000256" key="9">
    <source>
        <dbReference type="SAM" id="MobiDB-lite"/>
    </source>
</evidence>
<dbReference type="AlphaFoldDB" id="A0A0L6VC48"/>
<keyword evidence="3" id="KW-0472">Membrane</keyword>
<comment type="subcellular location">
    <subcellularLocation>
        <location evidence="2">Cell membrane</location>
        <topology evidence="2">Lipid-anchor</topology>
        <topology evidence="2">GPI-anchor</topology>
    </subcellularLocation>
</comment>
<dbReference type="InterPro" id="IPR002509">
    <property type="entry name" value="NODB_dom"/>
</dbReference>
<feature type="region of interest" description="Disordered" evidence="9">
    <location>
        <begin position="50"/>
        <end position="99"/>
    </location>
</feature>
<dbReference type="PROSITE" id="PS51677">
    <property type="entry name" value="NODB"/>
    <property type="match status" value="1"/>
</dbReference>
<keyword evidence="3" id="KW-0336">GPI-anchor</keyword>
<dbReference type="STRING" id="27349.A0A0L6VC48"/>
<evidence type="ECO:0000256" key="5">
    <source>
        <dbReference type="ARBA" id="ARBA00022729"/>
    </source>
</evidence>
<evidence type="ECO:0000313" key="11">
    <source>
        <dbReference type="EMBL" id="KNZ57715.1"/>
    </source>
</evidence>
<keyword evidence="5" id="KW-0732">Signal</keyword>
<accession>A0A0L6VC48</accession>
<dbReference type="GO" id="GO:0098552">
    <property type="term" value="C:side of membrane"/>
    <property type="evidence" value="ECO:0007669"/>
    <property type="project" value="UniProtKB-KW"/>
</dbReference>
<dbReference type="PANTHER" id="PTHR46471">
    <property type="entry name" value="CHITIN DEACETYLASE"/>
    <property type="match status" value="1"/>
</dbReference>
<sequence>MALECAVERTTYLPKAASVLPHQSRETKELFGTQIRGDTPSMAVSPLVDSRGPARPAGGHDTHSVVRNSVHGGDEKTRPNGSLLKHPGVKHNNQSALPRKHHAGSVPVYEACRAPGSFSLTFDDGPSEYSTALDATLDRNKVKASFYINGNNAGCIYDYADLLLRRFKAGHLIA</sequence>
<gene>
    <name evidence="11" type="ORF">VP01_208g2</name>
</gene>
<dbReference type="GO" id="GO:0046872">
    <property type="term" value="F:metal ion binding"/>
    <property type="evidence" value="ECO:0007669"/>
    <property type="project" value="UniProtKB-KW"/>
</dbReference>
<dbReference type="PANTHER" id="PTHR46471:SF2">
    <property type="entry name" value="CHITIN DEACETYLASE-RELATED"/>
    <property type="match status" value="1"/>
</dbReference>
<evidence type="ECO:0000256" key="7">
    <source>
        <dbReference type="ARBA" id="ARBA00023277"/>
    </source>
</evidence>
<dbReference type="SUPFAM" id="SSF88713">
    <property type="entry name" value="Glycoside hydrolase/deacetylase"/>
    <property type="match status" value="1"/>
</dbReference>
<dbReference type="Gene3D" id="3.20.20.370">
    <property type="entry name" value="Glycoside hydrolase/deacetylase"/>
    <property type="match status" value="1"/>
</dbReference>
<evidence type="ECO:0000256" key="6">
    <source>
        <dbReference type="ARBA" id="ARBA00022801"/>
    </source>
</evidence>
<reference evidence="11 12" key="1">
    <citation type="submission" date="2015-08" db="EMBL/GenBank/DDBJ databases">
        <title>Next Generation Sequencing and Analysis of the Genome of Puccinia sorghi L Schw, the Causal Agent of Maize Common Rust.</title>
        <authorList>
            <person name="Rochi L."/>
            <person name="Burguener G."/>
            <person name="Darino M."/>
            <person name="Turjanski A."/>
            <person name="Kreff E."/>
            <person name="Dieguez M.J."/>
            <person name="Sacco F."/>
        </authorList>
    </citation>
    <scope>NUCLEOTIDE SEQUENCE [LARGE SCALE GENOMIC DNA]</scope>
    <source>
        <strain evidence="11 12">RO10H11247</strain>
    </source>
</reference>
<dbReference type="Proteomes" id="UP000037035">
    <property type="component" value="Unassembled WGS sequence"/>
</dbReference>
<evidence type="ECO:0000259" key="10">
    <source>
        <dbReference type="PROSITE" id="PS51677"/>
    </source>
</evidence>
<proteinExistence type="predicted"/>
<evidence type="ECO:0000313" key="12">
    <source>
        <dbReference type="Proteomes" id="UP000037035"/>
    </source>
</evidence>
<dbReference type="GO" id="GO:0016810">
    <property type="term" value="F:hydrolase activity, acting on carbon-nitrogen (but not peptide) bonds"/>
    <property type="evidence" value="ECO:0007669"/>
    <property type="project" value="InterPro"/>
</dbReference>
<dbReference type="GO" id="GO:0005886">
    <property type="term" value="C:plasma membrane"/>
    <property type="evidence" value="ECO:0007669"/>
    <property type="project" value="UniProtKB-SubCell"/>
</dbReference>
<evidence type="ECO:0000256" key="3">
    <source>
        <dbReference type="ARBA" id="ARBA00022622"/>
    </source>
</evidence>
<keyword evidence="3" id="KW-0325">Glycoprotein</keyword>
<comment type="caution">
    <text evidence="11">The sequence shown here is derived from an EMBL/GenBank/DDBJ whole genome shotgun (WGS) entry which is preliminary data.</text>
</comment>
<evidence type="ECO:0000256" key="1">
    <source>
        <dbReference type="ARBA" id="ARBA00001941"/>
    </source>
</evidence>
<protein>
    <recommendedName>
        <fullName evidence="10">NodB homology domain-containing protein</fullName>
    </recommendedName>
</protein>
<dbReference type="OrthoDB" id="2125469at2759"/>
<evidence type="ECO:0000256" key="2">
    <source>
        <dbReference type="ARBA" id="ARBA00004609"/>
    </source>
</evidence>
<dbReference type="InterPro" id="IPR011330">
    <property type="entry name" value="Glyco_hydro/deAcase_b/a-brl"/>
</dbReference>
<keyword evidence="7" id="KW-0119">Carbohydrate metabolism</keyword>
<dbReference type="GO" id="GO:0005975">
    <property type="term" value="P:carbohydrate metabolic process"/>
    <property type="evidence" value="ECO:0007669"/>
    <property type="project" value="InterPro"/>
</dbReference>
<evidence type="ECO:0000256" key="8">
    <source>
        <dbReference type="ARBA" id="ARBA00023288"/>
    </source>
</evidence>
<name>A0A0L6VC48_9BASI</name>
<feature type="domain" description="NodB homology" evidence="10">
    <location>
        <begin position="116"/>
        <end position="174"/>
    </location>
</feature>
<keyword evidence="8" id="KW-0449">Lipoprotein</keyword>
<dbReference type="EMBL" id="LAVV01006937">
    <property type="protein sequence ID" value="KNZ57715.1"/>
    <property type="molecule type" value="Genomic_DNA"/>
</dbReference>
<comment type="cofactor">
    <cofactor evidence="1">
        <name>Co(2+)</name>
        <dbReference type="ChEBI" id="CHEBI:48828"/>
    </cofactor>
</comment>
<organism evidence="11 12">
    <name type="scientific">Puccinia sorghi</name>
    <dbReference type="NCBI Taxonomy" id="27349"/>
    <lineage>
        <taxon>Eukaryota</taxon>
        <taxon>Fungi</taxon>
        <taxon>Dikarya</taxon>
        <taxon>Basidiomycota</taxon>
        <taxon>Pucciniomycotina</taxon>
        <taxon>Pucciniomycetes</taxon>
        <taxon>Pucciniales</taxon>
        <taxon>Pucciniaceae</taxon>
        <taxon>Puccinia</taxon>
    </lineage>
</organism>
<dbReference type="Pfam" id="PF01522">
    <property type="entry name" value="Polysacc_deac_1"/>
    <property type="match status" value="1"/>
</dbReference>